<keyword evidence="6" id="KW-1185">Reference proteome</keyword>
<dbReference type="Pfam" id="PF12840">
    <property type="entry name" value="HTH_20"/>
    <property type="match status" value="1"/>
</dbReference>
<comment type="caution">
    <text evidence="5">The sequence shown here is derived from an EMBL/GenBank/DDBJ whole genome shotgun (WGS) entry which is preliminary data.</text>
</comment>
<reference evidence="5 6" key="1">
    <citation type="submission" date="2024-09" db="EMBL/GenBank/DDBJ databases">
        <authorList>
            <person name="Sun Q."/>
            <person name="Mori K."/>
        </authorList>
    </citation>
    <scope>NUCLEOTIDE SEQUENCE [LARGE SCALE GENOMIC DNA]</scope>
    <source>
        <strain evidence="5 6">TBRC 7907</strain>
    </source>
</reference>
<dbReference type="InterPro" id="IPR001845">
    <property type="entry name" value="HTH_ArsR_DNA-bd_dom"/>
</dbReference>
<sequence>MPPDIEAIAEQVFIALADPSRRGVLAALASGGPATATDLAHRLPITRQAIAKHLALLAEAGLVTAEPGERRRVRYRLNSAPMRVAQQFLAALARDWDGPLDALKAHLDR</sequence>
<dbReference type="Proteomes" id="UP001589693">
    <property type="component" value="Unassembled WGS sequence"/>
</dbReference>
<dbReference type="PANTHER" id="PTHR33154:SF33">
    <property type="entry name" value="TRANSCRIPTIONAL REPRESSOR SDPR"/>
    <property type="match status" value="1"/>
</dbReference>
<gene>
    <name evidence="5" type="ORF">ACFFQA_27720</name>
</gene>
<dbReference type="PANTHER" id="PTHR33154">
    <property type="entry name" value="TRANSCRIPTIONAL REGULATOR, ARSR FAMILY"/>
    <property type="match status" value="1"/>
</dbReference>
<evidence type="ECO:0000259" key="4">
    <source>
        <dbReference type="PROSITE" id="PS50987"/>
    </source>
</evidence>
<evidence type="ECO:0000313" key="5">
    <source>
        <dbReference type="EMBL" id="MFB9907741.1"/>
    </source>
</evidence>
<feature type="domain" description="HTH arsR-type" evidence="4">
    <location>
        <begin position="1"/>
        <end position="99"/>
    </location>
</feature>
<evidence type="ECO:0000256" key="1">
    <source>
        <dbReference type="ARBA" id="ARBA00023015"/>
    </source>
</evidence>
<name>A0ABV6A740_9PSEU</name>
<organism evidence="5 6">
    <name type="scientific">Allokutzneria oryzae</name>
    <dbReference type="NCBI Taxonomy" id="1378989"/>
    <lineage>
        <taxon>Bacteria</taxon>
        <taxon>Bacillati</taxon>
        <taxon>Actinomycetota</taxon>
        <taxon>Actinomycetes</taxon>
        <taxon>Pseudonocardiales</taxon>
        <taxon>Pseudonocardiaceae</taxon>
        <taxon>Allokutzneria</taxon>
    </lineage>
</organism>
<keyword evidence="3" id="KW-0804">Transcription</keyword>
<evidence type="ECO:0000256" key="3">
    <source>
        <dbReference type="ARBA" id="ARBA00023163"/>
    </source>
</evidence>
<keyword evidence="1" id="KW-0805">Transcription regulation</keyword>
<dbReference type="EMBL" id="JBHLZU010000023">
    <property type="protein sequence ID" value="MFB9907741.1"/>
    <property type="molecule type" value="Genomic_DNA"/>
</dbReference>
<dbReference type="RefSeq" id="WP_377858438.1">
    <property type="nucleotide sequence ID" value="NZ_JBHLZU010000023.1"/>
</dbReference>
<dbReference type="CDD" id="cd00090">
    <property type="entry name" value="HTH_ARSR"/>
    <property type="match status" value="1"/>
</dbReference>
<dbReference type="InterPro" id="IPR011991">
    <property type="entry name" value="ArsR-like_HTH"/>
</dbReference>
<dbReference type="InterPro" id="IPR051081">
    <property type="entry name" value="HTH_MetalResp_TranReg"/>
</dbReference>
<dbReference type="NCBIfam" id="NF033788">
    <property type="entry name" value="HTH_metalloreg"/>
    <property type="match status" value="1"/>
</dbReference>
<dbReference type="InterPro" id="IPR036388">
    <property type="entry name" value="WH-like_DNA-bd_sf"/>
</dbReference>
<evidence type="ECO:0000256" key="2">
    <source>
        <dbReference type="ARBA" id="ARBA00023125"/>
    </source>
</evidence>
<dbReference type="PROSITE" id="PS50987">
    <property type="entry name" value="HTH_ARSR_2"/>
    <property type="match status" value="1"/>
</dbReference>
<proteinExistence type="predicted"/>
<dbReference type="SMART" id="SM00418">
    <property type="entry name" value="HTH_ARSR"/>
    <property type="match status" value="1"/>
</dbReference>
<evidence type="ECO:0000313" key="6">
    <source>
        <dbReference type="Proteomes" id="UP001589693"/>
    </source>
</evidence>
<protein>
    <submittedName>
        <fullName evidence="5">ArsR/SmtB family transcription factor</fullName>
    </submittedName>
</protein>
<accession>A0ABV6A740</accession>
<keyword evidence="2" id="KW-0238">DNA-binding</keyword>
<dbReference type="SUPFAM" id="SSF46785">
    <property type="entry name" value="Winged helix' DNA-binding domain"/>
    <property type="match status" value="1"/>
</dbReference>
<dbReference type="Gene3D" id="1.10.10.10">
    <property type="entry name" value="Winged helix-like DNA-binding domain superfamily/Winged helix DNA-binding domain"/>
    <property type="match status" value="1"/>
</dbReference>
<dbReference type="InterPro" id="IPR036390">
    <property type="entry name" value="WH_DNA-bd_sf"/>
</dbReference>